<sequence>MAPASPSLLSLFGVAALATALLYLLPRRQSKSTLAFPPGPKSPTMPTLDIWLKYQEWGREYGDLVYIRERNMLITNKAQVAIDLLEKRARIYSDREGSWTVHLCGAERSLPTQPYSNKWRSNRKLYNSVFRQSTRDRFHPGQYKKTQEFLHSLLTTPEKFMQHTMALSQSLMYASLYGLDISYEDPLARRAAETVDIFGQIFLNGFPTLERFPWLRFMPSFFPGCGFQQSAHEFRENLSDLDTIPFDRAMNNLKTGNGSSVIAELAQKSEGNPGEIEMIKGMGTISFISASDTTMSVISSFLLAITLHPDVQAKGRAEIDRVVGRDRLPTFEDRQSLPYIESIYRETMRMNPSVPLGVSHVSTEDDVYRGYYIPKGCVVVPNIWAMGRDPDVYSEPDRFIPERFMDSPAGPFANINDIHAFGFGRRVCVGRYMADNTVWLTIASVLATLDLRKDKDKAGNEIDIPGEFTRTFFRHPTPYQSSITPRDQQARELILATAELK</sequence>
<dbReference type="OrthoDB" id="2789670at2759"/>
<keyword evidence="8 10" id="KW-0503">Monooxygenase</keyword>
<evidence type="ECO:0000256" key="4">
    <source>
        <dbReference type="ARBA" id="ARBA00022617"/>
    </source>
</evidence>
<dbReference type="GO" id="GO:0020037">
    <property type="term" value="F:heme binding"/>
    <property type="evidence" value="ECO:0007669"/>
    <property type="project" value="InterPro"/>
</dbReference>
<dbReference type="GO" id="GO:0005506">
    <property type="term" value="F:iron ion binding"/>
    <property type="evidence" value="ECO:0007669"/>
    <property type="project" value="InterPro"/>
</dbReference>
<feature type="binding site" description="axial binding residue" evidence="9">
    <location>
        <position position="428"/>
    </location>
    <ligand>
        <name>heme</name>
        <dbReference type="ChEBI" id="CHEBI:30413"/>
    </ligand>
    <ligandPart>
        <name>Fe</name>
        <dbReference type="ChEBI" id="CHEBI:18248"/>
    </ligandPart>
</feature>
<dbReference type="GO" id="GO:0016705">
    <property type="term" value="F:oxidoreductase activity, acting on paired donors, with incorporation or reduction of molecular oxygen"/>
    <property type="evidence" value="ECO:0007669"/>
    <property type="project" value="InterPro"/>
</dbReference>
<gene>
    <name evidence="11" type="ORF">BDP27DRAFT_201823</name>
</gene>
<dbReference type="PANTHER" id="PTHR46300">
    <property type="entry name" value="P450, PUTATIVE (EUROFUNG)-RELATED-RELATED"/>
    <property type="match status" value="1"/>
</dbReference>
<evidence type="ECO:0000256" key="1">
    <source>
        <dbReference type="ARBA" id="ARBA00001971"/>
    </source>
</evidence>
<dbReference type="InterPro" id="IPR036396">
    <property type="entry name" value="Cyt_P450_sf"/>
</dbReference>
<comment type="cofactor">
    <cofactor evidence="1 9">
        <name>heme</name>
        <dbReference type="ChEBI" id="CHEBI:30413"/>
    </cofactor>
</comment>
<dbReference type="AlphaFoldDB" id="A0A9P5PL60"/>
<evidence type="ECO:0000313" key="11">
    <source>
        <dbReference type="EMBL" id="KAF9064060.1"/>
    </source>
</evidence>
<evidence type="ECO:0000256" key="10">
    <source>
        <dbReference type="RuleBase" id="RU000461"/>
    </source>
</evidence>
<keyword evidence="4 9" id="KW-0349">Heme</keyword>
<protein>
    <submittedName>
        <fullName evidence="11">Cytochrome P450 1</fullName>
    </submittedName>
</protein>
<dbReference type="InterPro" id="IPR017972">
    <property type="entry name" value="Cyt_P450_CS"/>
</dbReference>
<dbReference type="Pfam" id="PF00067">
    <property type="entry name" value="p450"/>
    <property type="match status" value="1"/>
</dbReference>
<keyword evidence="12" id="KW-1185">Reference proteome</keyword>
<organism evidence="11 12">
    <name type="scientific">Rhodocollybia butyracea</name>
    <dbReference type="NCBI Taxonomy" id="206335"/>
    <lineage>
        <taxon>Eukaryota</taxon>
        <taxon>Fungi</taxon>
        <taxon>Dikarya</taxon>
        <taxon>Basidiomycota</taxon>
        <taxon>Agaricomycotina</taxon>
        <taxon>Agaricomycetes</taxon>
        <taxon>Agaricomycetidae</taxon>
        <taxon>Agaricales</taxon>
        <taxon>Marasmiineae</taxon>
        <taxon>Omphalotaceae</taxon>
        <taxon>Rhodocollybia</taxon>
    </lineage>
</organism>
<dbReference type="EMBL" id="JADNRY010000132">
    <property type="protein sequence ID" value="KAF9064060.1"/>
    <property type="molecule type" value="Genomic_DNA"/>
</dbReference>
<evidence type="ECO:0000256" key="6">
    <source>
        <dbReference type="ARBA" id="ARBA00023002"/>
    </source>
</evidence>
<dbReference type="PRINTS" id="PR00463">
    <property type="entry name" value="EP450I"/>
</dbReference>
<dbReference type="Proteomes" id="UP000772434">
    <property type="component" value="Unassembled WGS sequence"/>
</dbReference>
<dbReference type="InterPro" id="IPR001128">
    <property type="entry name" value="Cyt_P450"/>
</dbReference>
<keyword evidence="7 9" id="KW-0408">Iron</keyword>
<name>A0A9P5PL60_9AGAR</name>
<dbReference type="PROSITE" id="PS00086">
    <property type="entry name" value="CYTOCHROME_P450"/>
    <property type="match status" value="1"/>
</dbReference>
<dbReference type="PANTHER" id="PTHR46300:SF7">
    <property type="entry name" value="P450, PUTATIVE (EUROFUNG)-RELATED"/>
    <property type="match status" value="1"/>
</dbReference>
<evidence type="ECO:0000256" key="9">
    <source>
        <dbReference type="PIRSR" id="PIRSR602401-1"/>
    </source>
</evidence>
<evidence type="ECO:0000256" key="2">
    <source>
        <dbReference type="ARBA" id="ARBA00005179"/>
    </source>
</evidence>
<dbReference type="Gene3D" id="1.10.630.10">
    <property type="entry name" value="Cytochrome P450"/>
    <property type="match status" value="1"/>
</dbReference>
<evidence type="ECO:0000256" key="8">
    <source>
        <dbReference type="ARBA" id="ARBA00023033"/>
    </source>
</evidence>
<evidence type="ECO:0000256" key="3">
    <source>
        <dbReference type="ARBA" id="ARBA00010617"/>
    </source>
</evidence>
<reference evidence="11" key="1">
    <citation type="submission" date="2020-11" db="EMBL/GenBank/DDBJ databases">
        <authorList>
            <consortium name="DOE Joint Genome Institute"/>
            <person name="Ahrendt S."/>
            <person name="Riley R."/>
            <person name="Andreopoulos W."/>
            <person name="Labutti K."/>
            <person name="Pangilinan J."/>
            <person name="Ruiz-Duenas F.J."/>
            <person name="Barrasa J.M."/>
            <person name="Sanchez-Garcia M."/>
            <person name="Camarero S."/>
            <person name="Miyauchi S."/>
            <person name="Serrano A."/>
            <person name="Linde D."/>
            <person name="Babiker R."/>
            <person name="Drula E."/>
            <person name="Ayuso-Fernandez I."/>
            <person name="Pacheco R."/>
            <person name="Padilla G."/>
            <person name="Ferreira P."/>
            <person name="Barriuso J."/>
            <person name="Kellner H."/>
            <person name="Castanera R."/>
            <person name="Alfaro M."/>
            <person name="Ramirez L."/>
            <person name="Pisabarro A.G."/>
            <person name="Kuo A."/>
            <person name="Tritt A."/>
            <person name="Lipzen A."/>
            <person name="He G."/>
            <person name="Yan M."/>
            <person name="Ng V."/>
            <person name="Cullen D."/>
            <person name="Martin F."/>
            <person name="Rosso M.-N."/>
            <person name="Henrissat B."/>
            <person name="Hibbett D."/>
            <person name="Martinez A.T."/>
            <person name="Grigoriev I.V."/>
        </authorList>
    </citation>
    <scope>NUCLEOTIDE SEQUENCE</scope>
    <source>
        <strain evidence="11">AH 40177</strain>
    </source>
</reference>
<dbReference type="InterPro" id="IPR002401">
    <property type="entry name" value="Cyt_P450_E_grp-I"/>
</dbReference>
<evidence type="ECO:0000313" key="12">
    <source>
        <dbReference type="Proteomes" id="UP000772434"/>
    </source>
</evidence>
<evidence type="ECO:0000256" key="5">
    <source>
        <dbReference type="ARBA" id="ARBA00022723"/>
    </source>
</evidence>
<evidence type="ECO:0000256" key="7">
    <source>
        <dbReference type="ARBA" id="ARBA00023004"/>
    </source>
</evidence>
<proteinExistence type="inferred from homology"/>
<dbReference type="GO" id="GO:0004497">
    <property type="term" value="F:monooxygenase activity"/>
    <property type="evidence" value="ECO:0007669"/>
    <property type="project" value="UniProtKB-KW"/>
</dbReference>
<keyword evidence="5 9" id="KW-0479">Metal-binding</keyword>
<keyword evidence="6 10" id="KW-0560">Oxidoreductase</keyword>
<comment type="pathway">
    <text evidence="2">Secondary metabolite biosynthesis.</text>
</comment>
<dbReference type="SUPFAM" id="SSF48264">
    <property type="entry name" value="Cytochrome P450"/>
    <property type="match status" value="1"/>
</dbReference>
<dbReference type="InterPro" id="IPR050364">
    <property type="entry name" value="Cytochrome_P450_fung"/>
</dbReference>
<comment type="similarity">
    <text evidence="3 10">Belongs to the cytochrome P450 family.</text>
</comment>
<dbReference type="CDD" id="cd11065">
    <property type="entry name" value="CYP64-like"/>
    <property type="match status" value="1"/>
</dbReference>
<comment type="caution">
    <text evidence="11">The sequence shown here is derived from an EMBL/GenBank/DDBJ whole genome shotgun (WGS) entry which is preliminary data.</text>
</comment>
<accession>A0A9P5PL60</accession>